<accession>A0A1C5IDE8</accession>
<name>A0A1C5IDE8_9ACTN</name>
<evidence type="ECO:0000256" key="1">
    <source>
        <dbReference type="SAM" id="MobiDB-lite"/>
    </source>
</evidence>
<dbReference type="Proteomes" id="UP000198215">
    <property type="component" value="Chromosome I"/>
</dbReference>
<gene>
    <name evidence="2" type="ORF">GA0070614_2608</name>
</gene>
<evidence type="ECO:0000313" key="2">
    <source>
        <dbReference type="EMBL" id="SCG56205.1"/>
    </source>
</evidence>
<protein>
    <submittedName>
        <fullName evidence="2">Uncharacterized protein</fullName>
    </submittedName>
</protein>
<evidence type="ECO:0000313" key="3">
    <source>
        <dbReference type="Proteomes" id="UP000198215"/>
    </source>
</evidence>
<sequence>MSRTTGPEQLGIPTSYFDHAMRLHRAHPDGPLPNEGRPCPDGDERPRRASRSKKWDARRQGMDVAAALDAYFADPGATPADLADAVRGLSAPIGHNPHIAAAALRAERERVRRTGRWLVRRGTRHEAVVVGLALLAEDHDDRDIPLIQTIGLLSHATGPLAAHALRRRRGSGAALAWLAQRVSGWGRVYVMEALCRSYAPETRDWMLRHGCDGDYLAGYYTGDLAVASHLAEAIRADEVDDELLAHTTRVLDVMTWGAPLGTSFAHYPPAPAVLDAHLRHLARRQPTVVRYLAVVRLAAHLHRSTPERVSCTPEQHRRLLADHLALLERNDWAEAARAGLDPTDGYHVEVARTFAPQLGLHAFDGFGPG</sequence>
<reference evidence="3" key="1">
    <citation type="submission" date="2016-06" db="EMBL/GenBank/DDBJ databases">
        <authorList>
            <person name="Varghese N."/>
            <person name="Submissions Spin"/>
        </authorList>
    </citation>
    <scope>NUCLEOTIDE SEQUENCE [LARGE SCALE GENOMIC DNA]</scope>
    <source>
        <strain evidence="3">DSM 45161</strain>
    </source>
</reference>
<keyword evidence="3" id="KW-1185">Reference proteome</keyword>
<feature type="compositionally biased region" description="Basic and acidic residues" evidence="1">
    <location>
        <begin position="38"/>
        <end position="59"/>
    </location>
</feature>
<dbReference type="AlphaFoldDB" id="A0A1C5IDE8"/>
<dbReference type="EMBL" id="LT607753">
    <property type="protein sequence ID" value="SCG56205.1"/>
    <property type="molecule type" value="Genomic_DNA"/>
</dbReference>
<organism evidence="2 3">
    <name type="scientific">Micromonospora coxensis</name>
    <dbReference type="NCBI Taxonomy" id="356852"/>
    <lineage>
        <taxon>Bacteria</taxon>
        <taxon>Bacillati</taxon>
        <taxon>Actinomycetota</taxon>
        <taxon>Actinomycetes</taxon>
        <taxon>Micromonosporales</taxon>
        <taxon>Micromonosporaceae</taxon>
        <taxon>Micromonospora</taxon>
    </lineage>
</organism>
<dbReference type="RefSeq" id="WP_088976189.1">
    <property type="nucleotide sequence ID" value="NZ_LT607753.1"/>
</dbReference>
<dbReference type="OrthoDB" id="8402552at2"/>
<feature type="region of interest" description="Disordered" evidence="1">
    <location>
        <begin position="24"/>
        <end position="59"/>
    </location>
</feature>
<proteinExistence type="predicted"/>